<evidence type="ECO:0000256" key="9">
    <source>
        <dbReference type="PIRSR" id="PIRSR001589-1"/>
    </source>
</evidence>
<reference evidence="12 13" key="1">
    <citation type="submission" date="2017-03" db="EMBL/GenBank/DDBJ databases">
        <title>Genome sequence of Methanobrevibacter thaueri.</title>
        <authorList>
            <person name="Poehlein A."/>
            <person name="Seedorf H."/>
            <person name="Daniel R."/>
        </authorList>
    </citation>
    <scope>NUCLEOTIDE SEQUENCE [LARGE SCALE GENOMIC DNA]</scope>
    <source>
        <strain evidence="12 13">DSM 11995</strain>
    </source>
</reference>
<dbReference type="PANTHER" id="PTHR11772:SF2">
    <property type="entry name" value="ASPARAGINE SYNTHETASE [GLUTAMINE-HYDROLYZING]"/>
    <property type="match status" value="1"/>
</dbReference>
<dbReference type="PIRSF" id="PIRSF001589">
    <property type="entry name" value="Asn_synthetase_glu-h"/>
    <property type="match status" value="1"/>
</dbReference>
<dbReference type="GO" id="GO:0005524">
    <property type="term" value="F:ATP binding"/>
    <property type="evidence" value="ECO:0007669"/>
    <property type="project" value="UniProtKB-KW"/>
</dbReference>
<comment type="catalytic activity">
    <reaction evidence="7 8">
        <text>L-aspartate + L-glutamine + ATP + H2O = L-asparagine + L-glutamate + AMP + diphosphate + H(+)</text>
        <dbReference type="Rhea" id="RHEA:12228"/>
        <dbReference type="ChEBI" id="CHEBI:15377"/>
        <dbReference type="ChEBI" id="CHEBI:15378"/>
        <dbReference type="ChEBI" id="CHEBI:29985"/>
        <dbReference type="ChEBI" id="CHEBI:29991"/>
        <dbReference type="ChEBI" id="CHEBI:30616"/>
        <dbReference type="ChEBI" id="CHEBI:33019"/>
        <dbReference type="ChEBI" id="CHEBI:58048"/>
        <dbReference type="ChEBI" id="CHEBI:58359"/>
        <dbReference type="ChEBI" id="CHEBI:456215"/>
        <dbReference type="EC" id="6.3.5.4"/>
    </reaction>
</comment>
<evidence type="ECO:0000256" key="4">
    <source>
        <dbReference type="ARBA" id="ARBA00022840"/>
    </source>
</evidence>
<dbReference type="SUPFAM" id="SSF52402">
    <property type="entry name" value="Adenine nucleotide alpha hydrolases-like"/>
    <property type="match status" value="1"/>
</dbReference>
<dbReference type="InterPro" id="IPR014729">
    <property type="entry name" value="Rossmann-like_a/b/a_fold"/>
</dbReference>
<proteinExistence type="predicted"/>
<keyword evidence="2 9" id="KW-0028">Amino-acid biosynthesis</keyword>
<feature type="active site" description="For GATase activity" evidence="9">
    <location>
        <position position="2"/>
    </location>
</feature>
<gene>
    <name evidence="12" type="primary">asnB</name>
    <name evidence="12" type="ORF">MBBTH_06050</name>
</gene>
<keyword evidence="3 8" id="KW-0547">Nucleotide-binding</keyword>
<comment type="pathway">
    <text evidence="6">Amino-acid biosynthesis.</text>
</comment>
<keyword evidence="4 8" id="KW-0067">ATP-binding</keyword>
<feature type="domain" description="Glutamine amidotransferase type-2" evidence="11">
    <location>
        <begin position="2"/>
        <end position="205"/>
    </location>
</feature>
<dbReference type="CDD" id="cd01991">
    <property type="entry name" value="Asn_synthase_B_C"/>
    <property type="match status" value="1"/>
</dbReference>
<dbReference type="AlphaFoldDB" id="A0A315XMN9"/>
<keyword evidence="13" id="KW-1185">Reference proteome</keyword>
<dbReference type="EC" id="6.3.5.4" evidence="8"/>
<dbReference type="InterPro" id="IPR006426">
    <property type="entry name" value="Asn_synth_AEB"/>
</dbReference>
<dbReference type="Pfam" id="PF00733">
    <property type="entry name" value="Asn_synthase"/>
    <property type="match status" value="2"/>
</dbReference>
<dbReference type="InterPro" id="IPR017932">
    <property type="entry name" value="GATase_2_dom"/>
</dbReference>
<organism evidence="12 13">
    <name type="scientific">Methanobrevibacter thaueri</name>
    <dbReference type="NCBI Taxonomy" id="190975"/>
    <lineage>
        <taxon>Archaea</taxon>
        <taxon>Methanobacteriati</taxon>
        <taxon>Methanobacteriota</taxon>
        <taxon>Methanomada group</taxon>
        <taxon>Methanobacteria</taxon>
        <taxon>Methanobacteriales</taxon>
        <taxon>Methanobacteriaceae</taxon>
        <taxon>Methanobrevibacter</taxon>
    </lineage>
</organism>
<evidence type="ECO:0000256" key="2">
    <source>
        <dbReference type="ARBA" id="ARBA00022605"/>
    </source>
</evidence>
<feature type="binding site" evidence="10">
    <location>
        <position position="112"/>
    </location>
    <ligand>
        <name>L-glutamine</name>
        <dbReference type="ChEBI" id="CHEBI:58359"/>
    </ligand>
</feature>
<evidence type="ECO:0000259" key="11">
    <source>
        <dbReference type="PROSITE" id="PS51278"/>
    </source>
</evidence>
<name>A0A315XMN9_9EURY</name>
<dbReference type="PROSITE" id="PS51278">
    <property type="entry name" value="GATASE_TYPE_2"/>
    <property type="match status" value="1"/>
</dbReference>
<feature type="binding site" evidence="10">
    <location>
        <begin position="349"/>
        <end position="350"/>
    </location>
    <ligand>
        <name>ATP</name>
        <dbReference type="ChEBI" id="CHEBI:30616"/>
    </ligand>
</feature>
<dbReference type="Gene3D" id="3.60.20.10">
    <property type="entry name" value="Glutamine Phosphoribosylpyrophosphate, subunit 1, domain 1"/>
    <property type="match status" value="1"/>
</dbReference>
<dbReference type="InterPro" id="IPR001962">
    <property type="entry name" value="Asn_synthase"/>
</dbReference>
<comment type="caution">
    <text evidence="12">The sequence shown here is derived from an EMBL/GenBank/DDBJ whole genome shotgun (WGS) entry which is preliminary data.</text>
</comment>
<dbReference type="InterPro" id="IPR029055">
    <property type="entry name" value="Ntn_hydrolases_N"/>
</dbReference>
<dbReference type="Pfam" id="PF13537">
    <property type="entry name" value="GATase_7"/>
    <property type="match status" value="1"/>
</dbReference>
<evidence type="ECO:0000256" key="6">
    <source>
        <dbReference type="ARBA" id="ARBA00029440"/>
    </source>
</evidence>
<keyword evidence="9" id="KW-0315">Glutamine amidotransferase</keyword>
<dbReference type="OrthoDB" id="8692at2157"/>
<keyword evidence="1 12" id="KW-0436">Ligase</keyword>
<protein>
    <recommendedName>
        <fullName evidence="8">Putative asparagine synthetase [glutamine-hydrolyzing]</fullName>
        <ecNumber evidence="8">6.3.5.4</ecNumber>
    </recommendedName>
</protein>
<accession>A0A315XMN9</accession>
<dbReference type="InterPro" id="IPR050795">
    <property type="entry name" value="Asn_Synthetase"/>
</dbReference>
<dbReference type="RefSeq" id="WP_116591581.1">
    <property type="nucleotide sequence ID" value="NZ_MZGS01000017.1"/>
</dbReference>
<dbReference type="Gene3D" id="3.40.50.620">
    <property type="entry name" value="HUPs"/>
    <property type="match status" value="1"/>
</dbReference>
<keyword evidence="5 9" id="KW-0061">Asparagine biosynthesis</keyword>
<evidence type="ECO:0000256" key="7">
    <source>
        <dbReference type="ARBA" id="ARBA00048741"/>
    </source>
</evidence>
<dbReference type="GO" id="GO:0004066">
    <property type="term" value="F:asparagine synthase (glutamine-hydrolyzing) activity"/>
    <property type="evidence" value="ECO:0007669"/>
    <property type="project" value="UniProtKB-EC"/>
</dbReference>
<evidence type="ECO:0000256" key="3">
    <source>
        <dbReference type="ARBA" id="ARBA00022741"/>
    </source>
</evidence>
<sequence length="482" mass="54087">MCSIVGLQGKVKADDIVKMLKVSKNRGPDSSGLFLDEIYTDIDLDEFSDDNDYPIAFGHNLLSIYDLNDRVSEPQPVANDNLVVVFNGEIYNFRTITNLLSKVGVEKEILSDAEALLYLIDFYNKGDLVKAIQMATKLIDGDYAFAVWDGENLAISRDPLGVKPLFYAENDDLKGFASSRQSLYEVGFDEIETLKPEHILFNWEDIAPAQPIYEKIYEGDVTKIDKLLKLSVSKRIEGLREVGVIFSGGLDSSYLALLLGEIAENIPLKITLYAVGAEGSKDIESAIYASKFLNLDLKICEVTEEMVRESLPEVVKAIGDDNLMKVGVGMTTYLATKMVAEDGIKVAISGQGADELFGGYKRYLESFVNDTLNYDIRMDISNMYHVNLERDDACSMLNSVELRLPFLDKNLVELVLNIPDNKKIVSMHDDMRKSILRKLAFEEGLDYEIAYRPKKAAQYGTGIDKILRKKILKDTDISQYLK</sequence>
<dbReference type="GO" id="GO:0005829">
    <property type="term" value="C:cytosol"/>
    <property type="evidence" value="ECO:0007669"/>
    <property type="project" value="TreeGrafter"/>
</dbReference>
<dbReference type="Proteomes" id="UP000251717">
    <property type="component" value="Unassembled WGS sequence"/>
</dbReference>
<dbReference type="SUPFAM" id="SSF56235">
    <property type="entry name" value="N-terminal nucleophile aminohydrolases (Ntn hydrolases)"/>
    <property type="match status" value="1"/>
</dbReference>
<dbReference type="EMBL" id="MZGS01000017">
    <property type="protein sequence ID" value="PWB87637.1"/>
    <property type="molecule type" value="Genomic_DNA"/>
</dbReference>
<evidence type="ECO:0000313" key="13">
    <source>
        <dbReference type="Proteomes" id="UP000251717"/>
    </source>
</evidence>
<evidence type="ECO:0000256" key="5">
    <source>
        <dbReference type="ARBA" id="ARBA00022888"/>
    </source>
</evidence>
<evidence type="ECO:0000256" key="8">
    <source>
        <dbReference type="PIRNR" id="PIRNR001589"/>
    </source>
</evidence>
<dbReference type="PANTHER" id="PTHR11772">
    <property type="entry name" value="ASPARAGINE SYNTHETASE"/>
    <property type="match status" value="1"/>
</dbReference>
<evidence type="ECO:0000256" key="10">
    <source>
        <dbReference type="PIRSR" id="PIRSR001589-2"/>
    </source>
</evidence>
<feature type="binding site" evidence="10">
    <location>
        <position position="275"/>
    </location>
    <ligand>
        <name>ATP</name>
        <dbReference type="ChEBI" id="CHEBI:30616"/>
    </ligand>
</feature>
<evidence type="ECO:0000256" key="1">
    <source>
        <dbReference type="ARBA" id="ARBA00022598"/>
    </source>
</evidence>
<evidence type="ECO:0000313" key="12">
    <source>
        <dbReference type="EMBL" id="PWB87637.1"/>
    </source>
</evidence>
<dbReference type="GO" id="GO:0006529">
    <property type="term" value="P:asparagine biosynthetic process"/>
    <property type="evidence" value="ECO:0007669"/>
    <property type="project" value="UniProtKB-KW"/>
</dbReference>